<sequence>MTATRGEAPGEAWTIRRVLAWAVDDLKKRGFSSARLDAELLLCHVLRIDRIKLLVDAERPLDKAELARYRELFLRRRSGEPIAYLLGVREFYGRPFRVDRRVLVPRPDTETLVEVALARTRHLDLAARVLDLCTGSGCVAISLARERPTTCVLGLDLSPDAATVARENVVRLGATNCAIGVSDLFSALEGRSAVFDLITANPPYIPEAEIDTLMVDVRGFEPRLALSGGADGLVILRRIAEEAPRHLAPGGVLAVEVMAGQAPDVSALFAAQGFSAIEIQKDLGGHERIVSGVWGQSPARPGGAPIEETVWAGKP</sequence>
<evidence type="ECO:0000256" key="4">
    <source>
        <dbReference type="HAMAP-Rule" id="MF_02126"/>
    </source>
</evidence>
<gene>
    <name evidence="4 7" type="primary">prmC</name>
    <name evidence="7" type="ORF">E8A74_01165</name>
</gene>
<feature type="domain" description="Release factor glutamine methyltransferase N-terminal" evidence="6">
    <location>
        <begin position="18"/>
        <end position="87"/>
    </location>
</feature>
<feature type="domain" description="Methyltransferase" evidence="5">
    <location>
        <begin position="127"/>
        <end position="259"/>
    </location>
</feature>
<dbReference type="Pfam" id="PF13847">
    <property type="entry name" value="Methyltransf_31"/>
    <property type="match status" value="1"/>
</dbReference>
<comment type="catalytic activity">
    <reaction evidence="4">
        <text>L-glutaminyl-[peptide chain release factor] + S-adenosyl-L-methionine = N(5)-methyl-L-glutaminyl-[peptide chain release factor] + S-adenosyl-L-homocysteine + H(+)</text>
        <dbReference type="Rhea" id="RHEA:42896"/>
        <dbReference type="Rhea" id="RHEA-COMP:10271"/>
        <dbReference type="Rhea" id="RHEA-COMP:10272"/>
        <dbReference type="ChEBI" id="CHEBI:15378"/>
        <dbReference type="ChEBI" id="CHEBI:30011"/>
        <dbReference type="ChEBI" id="CHEBI:57856"/>
        <dbReference type="ChEBI" id="CHEBI:59789"/>
        <dbReference type="ChEBI" id="CHEBI:61891"/>
        <dbReference type="EC" id="2.1.1.297"/>
    </reaction>
</comment>
<evidence type="ECO:0000256" key="3">
    <source>
        <dbReference type="ARBA" id="ARBA00022691"/>
    </source>
</evidence>
<dbReference type="OrthoDB" id="9800643at2"/>
<dbReference type="HAMAP" id="MF_02126">
    <property type="entry name" value="RF_methyltr_PrmC"/>
    <property type="match status" value="1"/>
</dbReference>
<dbReference type="PANTHER" id="PTHR18895:SF74">
    <property type="entry name" value="MTRF1L RELEASE FACTOR GLUTAMINE METHYLTRANSFERASE"/>
    <property type="match status" value="1"/>
</dbReference>
<dbReference type="Gene3D" id="3.40.50.150">
    <property type="entry name" value="Vaccinia Virus protein VP39"/>
    <property type="match status" value="1"/>
</dbReference>
<keyword evidence="1 4" id="KW-0489">Methyltransferase</keyword>
<feature type="binding site" evidence="4">
    <location>
        <begin position="201"/>
        <end position="204"/>
    </location>
    <ligand>
        <name>substrate</name>
    </ligand>
</feature>
<evidence type="ECO:0000259" key="6">
    <source>
        <dbReference type="Pfam" id="PF17827"/>
    </source>
</evidence>
<comment type="caution">
    <text evidence="7">The sequence shown here is derived from an EMBL/GenBank/DDBJ whole genome shotgun (WGS) entry which is preliminary data.</text>
</comment>
<comment type="caution">
    <text evidence="4">Lacks conserved residue(s) required for the propagation of feature annotation.</text>
</comment>
<evidence type="ECO:0000256" key="2">
    <source>
        <dbReference type="ARBA" id="ARBA00022679"/>
    </source>
</evidence>
<dbReference type="InterPro" id="IPR004556">
    <property type="entry name" value="HemK-like"/>
</dbReference>
<dbReference type="AlphaFoldDB" id="A0A4U1JKM7"/>
<protein>
    <recommendedName>
        <fullName evidence="4">Release factor glutamine methyltransferase</fullName>
        <shortName evidence="4">RF MTase</shortName>
        <ecNumber evidence="4">2.1.1.297</ecNumber>
    </recommendedName>
    <alternativeName>
        <fullName evidence="4">N5-glutamine methyltransferase PrmC</fullName>
    </alternativeName>
    <alternativeName>
        <fullName evidence="4">Protein-(glutamine-N5) MTase PrmC</fullName>
    </alternativeName>
    <alternativeName>
        <fullName evidence="4">Protein-glutamine N-methyltransferase PrmC</fullName>
    </alternativeName>
</protein>
<dbReference type="Pfam" id="PF17827">
    <property type="entry name" value="PrmC_N"/>
    <property type="match status" value="1"/>
</dbReference>
<feature type="binding site" evidence="4">
    <location>
        <position position="201"/>
    </location>
    <ligand>
        <name>S-adenosyl-L-methionine</name>
        <dbReference type="ChEBI" id="CHEBI:59789"/>
    </ligand>
</feature>
<evidence type="ECO:0000313" key="7">
    <source>
        <dbReference type="EMBL" id="TKD13195.1"/>
    </source>
</evidence>
<dbReference type="NCBIfam" id="TIGR03534">
    <property type="entry name" value="RF_mod_PrmC"/>
    <property type="match status" value="1"/>
</dbReference>
<reference evidence="7 8" key="1">
    <citation type="submission" date="2019-04" db="EMBL/GenBank/DDBJ databases">
        <authorList>
            <person name="Li Y."/>
            <person name="Wang J."/>
        </authorList>
    </citation>
    <scope>NUCLEOTIDE SEQUENCE [LARGE SCALE GENOMIC DNA]</scope>
    <source>
        <strain evidence="7 8">DSM 14668</strain>
    </source>
</reference>
<evidence type="ECO:0000259" key="5">
    <source>
        <dbReference type="Pfam" id="PF13847"/>
    </source>
</evidence>
<dbReference type="InterPro" id="IPR029063">
    <property type="entry name" value="SAM-dependent_MTases_sf"/>
</dbReference>
<dbReference type="PANTHER" id="PTHR18895">
    <property type="entry name" value="HEMK METHYLTRANSFERASE"/>
    <property type="match status" value="1"/>
</dbReference>
<organism evidence="7 8">
    <name type="scientific">Polyangium fumosum</name>
    <dbReference type="NCBI Taxonomy" id="889272"/>
    <lineage>
        <taxon>Bacteria</taxon>
        <taxon>Pseudomonadati</taxon>
        <taxon>Myxococcota</taxon>
        <taxon>Polyangia</taxon>
        <taxon>Polyangiales</taxon>
        <taxon>Polyangiaceae</taxon>
        <taxon>Polyangium</taxon>
    </lineage>
</organism>
<dbReference type="SUPFAM" id="SSF53335">
    <property type="entry name" value="S-adenosyl-L-methionine-dependent methyltransferases"/>
    <property type="match status" value="1"/>
</dbReference>
<comment type="similarity">
    <text evidence="4">Belongs to the protein N5-glutamine methyltransferase family. PrmC subfamily.</text>
</comment>
<comment type="function">
    <text evidence="4">Methylates the class 1 translation termination release factors RF1/PrfA and RF2/PrfB on the glutamine residue of the universally conserved GGQ motif.</text>
</comment>
<dbReference type="GO" id="GO:0032259">
    <property type="term" value="P:methylation"/>
    <property type="evidence" value="ECO:0007669"/>
    <property type="project" value="UniProtKB-KW"/>
</dbReference>
<keyword evidence="2 4" id="KW-0808">Transferase</keyword>
<dbReference type="InterPro" id="IPR019874">
    <property type="entry name" value="RF_methyltr_PrmC"/>
</dbReference>
<dbReference type="EMBL" id="SSMQ01000001">
    <property type="protein sequence ID" value="TKD13195.1"/>
    <property type="molecule type" value="Genomic_DNA"/>
</dbReference>
<keyword evidence="3 4" id="KW-0949">S-adenosyl-L-methionine</keyword>
<name>A0A4U1JKM7_9BACT</name>
<dbReference type="NCBIfam" id="TIGR00536">
    <property type="entry name" value="hemK_fam"/>
    <property type="match status" value="1"/>
</dbReference>
<dbReference type="CDD" id="cd02440">
    <property type="entry name" value="AdoMet_MTases"/>
    <property type="match status" value="1"/>
</dbReference>
<evidence type="ECO:0000313" key="8">
    <source>
        <dbReference type="Proteomes" id="UP000309215"/>
    </source>
</evidence>
<evidence type="ECO:0000256" key="1">
    <source>
        <dbReference type="ARBA" id="ARBA00022603"/>
    </source>
</evidence>
<dbReference type="InterPro" id="IPR050320">
    <property type="entry name" value="N5-glutamine_MTase"/>
</dbReference>
<dbReference type="GO" id="GO:0102559">
    <property type="term" value="F:peptide chain release factor N(5)-glutamine methyltransferase activity"/>
    <property type="evidence" value="ECO:0007669"/>
    <property type="project" value="UniProtKB-EC"/>
</dbReference>
<dbReference type="RefSeq" id="WP_136927011.1">
    <property type="nucleotide sequence ID" value="NZ_SSMQ01000001.1"/>
</dbReference>
<feature type="binding site" evidence="4">
    <location>
        <position position="156"/>
    </location>
    <ligand>
        <name>S-adenosyl-L-methionine</name>
        <dbReference type="ChEBI" id="CHEBI:59789"/>
    </ligand>
</feature>
<dbReference type="Proteomes" id="UP000309215">
    <property type="component" value="Unassembled WGS sequence"/>
</dbReference>
<keyword evidence="8" id="KW-1185">Reference proteome</keyword>
<accession>A0A4U1JKM7</accession>
<proteinExistence type="inferred from homology"/>
<dbReference type="EC" id="2.1.1.297" evidence="4"/>
<dbReference type="Gene3D" id="1.10.8.10">
    <property type="entry name" value="DNA helicase RuvA subunit, C-terminal domain"/>
    <property type="match status" value="1"/>
</dbReference>
<dbReference type="InterPro" id="IPR025714">
    <property type="entry name" value="Methyltranfer_dom"/>
</dbReference>
<dbReference type="InterPro" id="IPR040758">
    <property type="entry name" value="PrmC_N"/>
</dbReference>